<evidence type="ECO:0000313" key="4">
    <source>
        <dbReference type="EMBL" id="GLJ77143.1"/>
    </source>
</evidence>
<evidence type="ECO:0000313" key="5">
    <source>
        <dbReference type="Proteomes" id="UP001142372"/>
    </source>
</evidence>
<dbReference type="Gene3D" id="3.40.190.10">
    <property type="entry name" value="Periplasmic binding protein-like II"/>
    <property type="match status" value="2"/>
</dbReference>
<reference evidence="4" key="2">
    <citation type="submission" date="2023-01" db="EMBL/GenBank/DDBJ databases">
        <authorList>
            <person name="Sun Q."/>
            <person name="Evtushenko L."/>
        </authorList>
    </citation>
    <scope>NUCLEOTIDE SEQUENCE</scope>
    <source>
        <strain evidence="4">VKM Ac-1401</strain>
    </source>
</reference>
<dbReference type="InterPro" id="IPR006059">
    <property type="entry name" value="SBP"/>
</dbReference>
<feature type="signal peptide" evidence="3">
    <location>
        <begin position="1"/>
        <end position="19"/>
    </location>
</feature>
<keyword evidence="2" id="KW-0813">Transport</keyword>
<dbReference type="PANTHER" id="PTHR43649:SF29">
    <property type="entry name" value="OSMOPROTECTIVE COMPOUNDS-BINDING PROTEIN GGTB"/>
    <property type="match status" value="1"/>
</dbReference>
<proteinExistence type="inferred from homology"/>
<protein>
    <submittedName>
        <fullName evidence="4">Sugar ABC transporter substrate-binding protein</fullName>
    </submittedName>
</protein>
<comment type="caution">
    <text evidence="4">The sequence shown here is derived from an EMBL/GenBank/DDBJ whole genome shotgun (WGS) entry which is preliminary data.</text>
</comment>
<feature type="chain" id="PRO_5040878961" evidence="3">
    <location>
        <begin position="20"/>
        <end position="426"/>
    </location>
</feature>
<dbReference type="PANTHER" id="PTHR43649">
    <property type="entry name" value="ARABINOSE-BINDING PROTEIN-RELATED"/>
    <property type="match status" value="1"/>
</dbReference>
<organism evidence="4 5">
    <name type="scientific">Leifsonia poae</name>
    <dbReference type="NCBI Taxonomy" id="110933"/>
    <lineage>
        <taxon>Bacteria</taxon>
        <taxon>Bacillati</taxon>
        <taxon>Actinomycetota</taxon>
        <taxon>Actinomycetes</taxon>
        <taxon>Micrococcales</taxon>
        <taxon>Microbacteriaceae</taxon>
        <taxon>Leifsonia</taxon>
    </lineage>
</organism>
<reference evidence="4" key="1">
    <citation type="journal article" date="2014" name="Int. J. Syst. Evol. Microbiol.">
        <title>Complete genome sequence of Corynebacterium casei LMG S-19264T (=DSM 44701T), isolated from a smear-ripened cheese.</title>
        <authorList>
            <consortium name="US DOE Joint Genome Institute (JGI-PGF)"/>
            <person name="Walter F."/>
            <person name="Albersmeier A."/>
            <person name="Kalinowski J."/>
            <person name="Ruckert C."/>
        </authorList>
    </citation>
    <scope>NUCLEOTIDE SEQUENCE</scope>
    <source>
        <strain evidence="4">VKM Ac-1401</strain>
    </source>
</reference>
<dbReference type="InterPro" id="IPR050490">
    <property type="entry name" value="Bact_solute-bd_prot1"/>
</dbReference>
<dbReference type="Proteomes" id="UP001142372">
    <property type="component" value="Unassembled WGS sequence"/>
</dbReference>
<dbReference type="AlphaFoldDB" id="A0A9W6M0A1"/>
<dbReference type="SUPFAM" id="SSF53850">
    <property type="entry name" value="Periplasmic binding protein-like II"/>
    <property type="match status" value="1"/>
</dbReference>
<dbReference type="EMBL" id="BSEN01000013">
    <property type="protein sequence ID" value="GLJ77143.1"/>
    <property type="molecule type" value="Genomic_DNA"/>
</dbReference>
<evidence type="ECO:0000256" key="2">
    <source>
        <dbReference type="ARBA" id="ARBA00022448"/>
    </source>
</evidence>
<evidence type="ECO:0000256" key="1">
    <source>
        <dbReference type="ARBA" id="ARBA00008520"/>
    </source>
</evidence>
<name>A0A9W6M0A1_9MICO</name>
<comment type="similarity">
    <text evidence="1">Belongs to the bacterial solute-binding protein 1 family.</text>
</comment>
<gene>
    <name evidence="4" type="ORF">GCM10017584_27170</name>
</gene>
<keyword evidence="5" id="KW-1185">Reference proteome</keyword>
<dbReference type="Pfam" id="PF01547">
    <property type="entry name" value="SBP_bac_1"/>
    <property type="match status" value="1"/>
</dbReference>
<dbReference type="PROSITE" id="PS51257">
    <property type="entry name" value="PROKAR_LIPOPROTEIN"/>
    <property type="match status" value="1"/>
</dbReference>
<keyword evidence="3" id="KW-0732">Signal</keyword>
<sequence length="426" mass="45150">MKKVSLFGAVAAFAAAALAMTGCTGGAPGSGGTGEKNHITYLIGQPDTPETLTAIKKDIADFEKKSGVTVKLNVSPGDSIRTLLQTQLRSGNGPDVFSYDTGPGFAGVLAKAGLLYDMTDQYAKQNYPVYTWAKDTVTFDGKVSGIPDQIEEVGLFYNKDIFAKYGLDVPTNLSDLEATAATLKSKGIIPFTLGDKEGWEGGHMLSMSLASRVGADEEKKLIAGDSNWNSDGVVSAVNTWKEFKDKGWIPPSAGAITYNNANALFYSGKAAMNPTGTWLVQDLGSSTKSDIGFIPFPGPDDKGVAIGGLGNGIFMSAKAKDKSAALKFMDYLVSPEHGQWEVNQYLIPAYPVDTRNVKTSPLFQQVIKDTADYAKGTGGVGQNIDVSSTDVFNKAMWDGMQGVLAGKLTPEQVAKNLQTAATAKTK</sequence>
<dbReference type="RefSeq" id="WP_271177792.1">
    <property type="nucleotide sequence ID" value="NZ_BAAAJO010000004.1"/>
</dbReference>
<evidence type="ECO:0000256" key="3">
    <source>
        <dbReference type="SAM" id="SignalP"/>
    </source>
</evidence>
<accession>A0A9W6M0A1</accession>